<protein>
    <submittedName>
        <fullName evidence="1">Uncharacterized protein</fullName>
    </submittedName>
</protein>
<proteinExistence type="predicted"/>
<dbReference type="EMBL" id="JABFTP020000042">
    <property type="protein sequence ID" value="KAL3270590.1"/>
    <property type="molecule type" value="Genomic_DNA"/>
</dbReference>
<reference evidence="1 2" key="1">
    <citation type="journal article" date="2021" name="BMC Biol.">
        <title>Horizontally acquired antibacterial genes associated with adaptive radiation of ladybird beetles.</title>
        <authorList>
            <person name="Li H.S."/>
            <person name="Tang X.F."/>
            <person name="Huang Y.H."/>
            <person name="Xu Z.Y."/>
            <person name="Chen M.L."/>
            <person name="Du X.Y."/>
            <person name="Qiu B.Y."/>
            <person name="Chen P.T."/>
            <person name="Zhang W."/>
            <person name="Slipinski A."/>
            <person name="Escalona H.E."/>
            <person name="Waterhouse R.M."/>
            <person name="Zwick A."/>
            <person name="Pang H."/>
        </authorList>
    </citation>
    <scope>NUCLEOTIDE SEQUENCE [LARGE SCALE GENOMIC DNA]</scope>
    <source>
        <strain evidence="1">SYSU2018</strain>
    </source>
</reference>
<organism evidence="1 2">
    <name type="scientific">Cryptolaemus montrouzieri</name>
    <dbReference type="NCBI Taxonomy" id="559131"/>
    <lineage>
        <taxon>Eukaryota</taxon>
        <taxon>Metazoa</taxon>
        <taxon>Ecdysozoa</taxon>
        <taxon>Arthropoda</taxon>
        <taxon>Hexapoda</taxon>
        <taxon>Insecta</taxon>
        <taxon>Pterygota</taxon>
        <taxon>Neoptera</taxon>
        <taxon>Endopterygota</taxon>
        <taxon>Coleoptera</taxon>
        <taxon>Polyphaga</taxon>
        <taxon>Cucujiformia</taxon>
        <taxon>Coccinelloidea</taxon>
        <taxon>Coccinellidae</taxon>
        <taxon>Scymninae</taxon>
        <taxon>Scymnini</taxon>
        <taxon>Cryptolaemus</taxon>
    </lineage>
</organism>
<comment type="caution">
    <text evidence="1">The sequence shown here is derived from an EMBL/GenBank/DDBJ whole genome shotgun (WGS) entry which is preliminary data.</text>
</comment>
<sequence length="99" mass="11285">MNVGEYQENQLQMVLIQTLLTYAAQKILQDLPGTTSMLEEYLQLKNPPSSCFSFREVTLVEVRNAIDALKPRTSSHRLITLVPVISKVSSIFLKIRLYT</sequence>
<dbReference type="AlphaFoldDB" id="A0ABD2MWN8"/>
<gene>
    <name evidence="1" type="ORF">HHI36_021127</name>
</gene>
<dbReference type="Proteomes" id="UP001516400">
    <property type="component" value="Unassembled WGS sequence"/>
</dbReference>
<evidence type="ECO:0000313" key="2">
    <source>
        <dbReference type="Proteomes" id="UP001516400"/>
    </source>
</evidence>
<name>A0ABD2MWN8_9CUCU</name>
<evidence type="ECO:0000313" key="1">
    <source>
        <dbReference type="EMBL" id="KAL3270590.1"/>
    </source>
</evidence>
<keyword evidence="2" id="KW-1185">Reference proteome</keyword>
<accession>A0ABD2MWN8</accession>